<dbReference type="AlphaFoldDB" id="A0A066UEM8"/>
<protein>
    <recommendedName>
        <fullName evidence="1">ABM domain-containing protein</fullName>
    </recommendedName>
</protein>
<organism evidence="2 3">
    <name type="scientific">Amycolatopsis rifamycinica</name>
    <dbReference type="NCBI Taxonomy" id="287986"/>
    <lineage>
        <taxon>Bacteria</taxon>
        <taxon>Bacillati</taxon>
        <taxon>Actinomycetota</taxon>
        <taxon>Actinomycetes</taxon>
        <taxon>Pseudonocardiales</taxon>
        <taxon>Pseudonocardiaceae</taxon>
        <taxon>Amycolatopsis</taxon>
    </lineage>
</organism>
<evidence type="ECO:0000313" key="3">
    <source>
        <dbReference type="Proteomes" id="UP000027345"/>
    </source>
</evidence>
<dbReference type="eggNOG" id="COG1359">
    <property type="taxonomic scope" value="Bacteria"/>
</dbReference>
<keyword evidence="3" id="KW-1185">Reference proteome</keyword>
<dbReference type="OrthoDB" id="1494517at2"/>
<sequence length="107" mass="12221">MGSITAPSNVYTLINVFPVEPDRRTELYEHLVEATEKLIKHLPGFVSANFHLSHDGKHVVNYAQWESERHFRAMHADPRLKAHFDFCRALSTPHSIPCDVSSVHETT</sequence>
<accession>A0A066UEM8</accession>
<evidence type="ECO:0000313" key="2">
    <source>
        <dbReference type="EMBL" id="KDN22648.1"/>
    </source>
</evidence>
<dbReference type="InterPro" id="IPR011008">
    <property type="entry name" value="Dimeric_a/b-barrel"/>
</dbReference>
<dbReference type="Pfam" id="PF03992">
    <property type="entry name" value="ABM"/>
    <property type="match status" value="1"/>
</dbReference>
<comment type="caution">
    <text evidence="2">The sequence shown here is derived from an EMBL/GenBank/DDBJ whole genome shotgun (WGS) entry which is preliminary data.</text>
</comment>
<evidence type="ECO:0000259" key="1">
    <source>
        <dbReference type="PROSITE" id="PS51725"/>
    </source>
</evidence>
<proteinExistence type="predicted"/>
<dbReference type="PROSITE" id="PS51725">
    <property type="entry name" value="ABM"/>
    <property type="match status" value="1"/>
</dbReference>
<dbReference type="STRING" id="287986.DV20_08000"/>
<reference evidence="2 3" key="1">
    <citation type="submission" date="2014-05" db="EMBL/GenBank/DDBJ databases">
        <title>Draft genome sequence of Amycolatopsis rifamycinica DSM 46095.</title>
        <authorList>
            <person name="Lal R."/>
            <person name="Saxena A."/>
            <person name="Kumari R."/>
            <person name="Mukherjee U."/>
            <person name="Singh P."/>
            <person name="Sangwan N."/>
            <person name="Mahato N.K."/>
        </authorList>
    </citation>
    <scope>NUCLEOTIDE SEQUENCE [LARGE SCALE GENOMIC DNA]</scope>
    <source>
        <strain evidence="2 3">DSM 46095</strain>
    </source>
</reference>
<dbReference type="SUPFAM" id="SSF54909">
    <property type="entry name" value="Dimeric alpha+beta barrel"/>
    <property type="match status" value="1"/>
</dbReference>
<name>A0A066UEM8_9PSEU</name>
<dbReference type="EMBL" id="JMQI01000015">
    <property type="protein sequence ID" value="KDN22648.1"/>
    <property type="molecule type" value="Genomic_DNA"/>
</dbReference>
<dbReference type="InterPro" id="IPR007138">
    <property type="entry name" value="ABM_dom"/>
</dbReference>
<dbReference type="RefSeq" id="WP_043777860.1">
    <property type="nucleotide sequence ID" value="NZ_JMQI01000015.1"/>
</dbReference>
<dbReference type="Proteomes" id="UP000027345">
    <property type="component" value="Unassembled WGS sequence"/>
</dbReference>
<dbReference type="Gene3D" id="3.30.70.100">
    <property type="match status" value="1"/>
</dbReference>
<feature type="domain" description="ABM" evidence="1">
    <location>
        <begin position="11"/>
        <end position="100"/>
    </location>
</feature>
<gene>
    <name evidence="2" type="ORF">DV20_08000</name>
</gene>